<dbReference type="GO" id="GO:0046686">
    <property type="term" value="P:response to cadmium ion"/>
    <property type="evidence" value="ECO:0007669"/>
    <property type="project" value="TreeGrafter"/>
</dbReference>
<accession>A0A8J3R3I8</accession>
<dbReference type="NCBIfam" id="NF033788">
    <property type="entry name" value="HTH_metalloreg"/>
    <property type="match status" value="1"/>
</dbReference>
<dbReference type="SUPFAM" id="SSF46785">
    <property type="entry name" value="Winged helix' DNA-binding domain"/>
    <property type="match status" value="1"/>
</dbReference>
<dbReference type="InterPro" id="IPR052543">
    <property type="entry name" value="HTH_Metal-responsive_Reg"/>
</dbReference>
<keyword evidence="3" id="KW-1185">Reference proteome</keyword>
<dbReference type="Gene3D" id="1.10.10.10">
    <property type="entry name" value="Winged helix-like DNA-binding domain superfamily/Winged helix DNA-binding domain"/>
    <property type="match status" value="1"/>
</dbReference>
<dbReference type="InterPro" id="IPR001845">
    <property type="entry name" value="HTH_ArsR_DNA-bd_dom"/>
</dbReference>
<dbReference type="GO" id="GO:0003700">
    <property type="term" value="F:DNA-binding transcription factor activity"/>
    <property type="evidence" value="ECO:0007669"/>
    <property type="project" value="InterPro"/>
</dbReference>
<sequence length="247" mass="26609">MNGDVDLSRVGGLLADRARSRILIALSSGRELSASLLAQEAGVSRPTASAHLKKLTEGGLIAVRAEGKSRYYRLGGSAVFDVLERLMELAPPEPITSLRASTRAAQLRRARSCYDHLAGQLGVGVMRSMLDRGFLCGGDGRYDPDRAGADRPSEYGREVDYQLTSSGRDFLDNLGACLPGGRRPLVRYCVDWTETRHHLAGQVGRALRDHALAAGWVEQRPGNRALRITPDGAAGIQETFGLVLEAG</sequence>
<organism evidence="2 3">
    <name type="scientific">Rugosimonospora africana</name>
    <dbReference type="NCBI Taxonomy" id="556532"/>
    <lineage>
        <taxon>Bacteria</taxon>
        <taxon>Bacillati</taxon>
        <taxon>Actinomycetota</taxon>
        <taxon>Actinomycetes</taxon>
        <taxon>Micromonosporales</taxon>
        <taxon>Micromonosporaceae</taxon>
        <taxon>Rugosimonospora</taxon>
    </lineage>
</organism>
<gene>
    <name evidence="2" type="ORF">Raf01_97730</name>
</gene>
<evidence type="ECO:0000313" key="3">
    <source>
        <dbReference type="Proteomes" id="UP000642748"/>
    </source>
</evidence>
<comment type="caution">
    <text evidence="2">The sequence shown here is derived from an EMBL/GenBank/DDBJ whole genome shotgun (WGS) entry which is preliminary data.</text>
</comment>
<dbReference type="CDD" id="cd00090">
    <property type="entry name" value="HTH_ARSR"/>
    <property type="match status" value="1"/>
</dbReference>
<dbReference type="PRINTS" id="PR00778">
    <property type="entry name" value="HTHARSR"/>
</dbReference>
<dbReference type="RefSeq" id="WP_203924971.1">
    <property type="nucleotide sequence ID" value="NZ_BONZ01000143.1"/>
</dbReference>
<name>A0A8J3R3I8_9ACTN</name>
<dbReference type="AlphaFoldDB" id="A0A8J3R3I8"/>
<dbReference type="PANTHER" id="PTHR39168:SF1">
    <property type="entry name" value="TRANSCRIPTIONAL REGULATORY PROTEIN"/>
    <property type="match status" value="1"/>
</dbReference>
<dbReference type="GO" id="GO:0003677">
    <property type="term" value="F:DNA binding"/>
    <property type="evidence" value="ECO:0007669"/>
    <property type="project" value="TreeGrafter"/>
</dbReference>
<dbReference type="PROSITE" id="PS50987">
    <property type="entry name" value="HTH_ARSR_2"/>
    <property type="match status" value="1"/>
</dbReference>
<dbReference type="InterPro" id="IPR036390">
    <property type="entry name" value="WH_DNA-bd_sf"/>
</dbReference>
<dbReference type="InterPro" id="IPR011991">
    <property type="entry name" value="ArsR-like_HTH"/>
</dbReference>
<proteinExistence type="predicted"/>
<dbReference type="GO" id="GO:0010288">
    <property type="term" value="P:response to lead ion"/>
    <property type="evidence" value="ECO:0007669"/>
    <property type="project" value="TreeGrafter"/>
</dbReference>
<protein>
    <submittedName>
        <fullName evidence="2">Transcriptional regulator</fullName>
    </submittedName>
</protein>
<evidence type="ECO:0000313" key="2">
    <source>
        <dbReference type="EMBL" id="GIH21601.1"/>
    </source>
</evidence>
<dbReference type="Pfam" id="PF12840">
    <property type="entry name" value="HTH_20"/>
    <property type="match status" value="1"/>
</dbReference>
<evidence type="ECO:0000259" key="1">
    <source>
        <dbReference type="PROSITE" id="PS50987"/>
    </source>
</evidence>
<dbReference type="GO" id="GO:0032791">
    <property type="term" value="F:lead ion binding"/>
    <property type="evidence" value="ECO:0007669"/>
    <property type="project" value="TreeGrafter"/>
</dbReference>
<dbReference type="SMART" id="SM00418">
    <property type="entry name" value="HTH_ARSR"/>
    <property type="match status" value="1"/>
</dbReference>
<dbReference type="InterPro" id="IPR036388">
    <property type="entry name" value="WH-like_DNA-bd_sf"/>
</dbReference>
<dbReference type="GO" id="GO:0097063">
    <property type="term" value="F:cadmium ion sensor activity"/>
    <property type="evidence" value="ECO:0007669"/>
    <property type="project" value="TreeGrafter"/>
</dbReference>
<feature type="domain" description="HTH arsR-type" evidence="1">
    <location>
        <begin position="1"/>
        <end position="94"/>
    </location>
</feature>
<dbReference type="Proteomes" id="UP000642748">
    <property type="component" value="Unassembled WGS sequence"/>
</dbReference>
<dbReference type="EMBL" id="BONZ01000143">
    <property type="protein sequence ID" value="GIH21601.1"/>
    <property type="molecule type" value="Genomic_DNA"/>
</dbReference>
<dbReference type="PANTHER" id="PTHR39168">
    <property type="entry name" value="TRANSCRIPTIONAL REGULATOR-RELATED"/>
    <property type="match status" value="1"/>
</dbReference>
<reference evidence="2" key="1">
    <citation type="submission" date="2021-01" db="EMBL/GenBank/DDBJ databases">
        <title>Whole genome shotgun sequence of Rugosimonospora africana NBRC 104875.</title>
        <authorList>
            <person name="Komaki H."/>
            <person name="Tamura T."/>
        </authorList>
    </citation>
    <scope>NUCLEOTIDE SEQUENCE</scope>
    <source>
        <strain evidence="2">NBRC 104875</strain>
    </source>
</reference>